<protein>
    <submittedName>
        <fullName evidence="1">Uncharacterized protein</fullName>
    </submittedName>
</protein>
<organism evidence="1 2">
    <name type="scientific">Gymnopilus junonius</name>
    <name type="common">Spectacular rustgill mushroom</name>
    <name type="synonym">Gymnopilus spectabilis subsp. junonius</name>
    <dbReference type="NCBI Taxonomy" id="109634"/>
    <lineage>
        <taxon>Eukaryota</taxon>
        <taxon>Fungi</taxon>
        <taxon>Dikarya</taxon>
        <taxon>Basidiomycota</taxon>
        <taxon>Agaricomycotina</taxon>
        <taxon>Agaricomycetes</taxon>
        <taxon>Agaricomycetidae</taxon>
        <taxon>Agaricales</taxon>
        <taxon>Agaricineae</taxon>
        <taxon>Hymenogastraceae</taxon>
        <taxon>Gymnopilus</taxon>
    </lineage>
</organism>
<evidence type="ECO:0000313" key="2">
    <source>
        <dbReference type="Proteomes" id="UP000724874"/>
    </source>
</evidence>
<proteinExistence type="predicted"/>
<keyword evidence="2" id="KW-1185">Reference proteome</keyword>
<dbReference type="AlphaFoldDB" id="A0A9P5TSS9"/>
<reference evidence="1" key="1">
    <citation type="submission" date="2020-11" db="EMBL/GenBank/DDBJ databases">
        <authorList>
            <consortium name="DOE Joint Genome Institute"/>
            <person name="Ahrendt S."/>
            <person name="Riley R."/>
            <person name="Andreopoulos W."/>
            <person name="LaButti K."/>
            <person name="Pangilinan J."/>
            <person name="Ruiz-duenas F.J."/>
            <person name="Barrasa J.M."/>
            <person name="Sanchez-Garcia M."/>
            <person name="Camarero S."/>
            <person name="Miyauchi S."/>
            <person name="Serrano A."/>
            <person name="Linde D."/>
            <person name="Babiker R."/>
            <person name="Drula E."/>
            <person name="Ayuso-Fernandez I."/>
            <person name="Pacheco R."/>
            <person name="Padilla G."/>
            <person name="Ferreira P."/>
            <person name="Barriuso J."/>
            <person name="Kellner H."/>
            <person name="Castanera R."/>
            <person name="Alfaro M."/>
            <person name="Ramirez L."/>
            <person name="Pisabarro A.G."/>
            <person name="Kuo A."/>
            <person name="Tritt A."/>
            <person name="Lipzen A."/>
            <person name="He G."/>
            <person name="Yan M."/>
            <person name="Ng V."/>
            <person name="Cullen D."/>
            <person name="Martin F."/>
            <person name="Rosso M.-N."/>
            <person name="Henrissat B."/>
            <person name="Hibbett D."/>
            <person name="Martinez A.T."/>
            <person name="Grigoriev I.V."/>
        </authorList>
    </citation>
    <scope>NUCLEOTIDE SEQUENCE</scope>
    <source>
        <strain evidence="1">AH 44721</strain>
    </source>
</reference>
<dbReference type="Proteomes" id="UP000724874">
    <property type="component" value="Unassembled WGS sequence"/>
</dbReference>
<sequence>MPNMLDHVFSDRLAPCIPVKRPPLSLLGMDGKEVRSLNVKGSAILRAMIMNSGLDLSHDEAILQLTRSLCTLQITTFLNLQFLPNGQLVQFRSWLDRPHWRHVATRLSSMPPFLFQNGSGGIRNQVCRVSSATAVRLGTRTTPRPNGARLE</sequence>
<accession>A0A9P5TSS9</accession>
<name>A0A9P5TSS9_GYMJU</name>
<dbReference type="EMBL" id="JADNYJ010000012">
    <property type="protein sequence ID" value="KAF8908167.1"/>
    <property type="molecule type" value="Genomic_DNA"/>
</dbReference>
<evidence type="ECO:0000313" key="1">
    <source>
        <dbReference type="EMBL" id="KAF8908167.1"/>
    </source>
</evidence>
<gene>
    <name evidence="1" type="ORF">CPB84DRAFT_1767473</name>
</gene>
<comment type="caution">
    <text evidence="1">The sequence shown here is derived from an EMBL/GenBank/DDBJ whole genome shotgun (WGS) entry which is preliminary data.</text>
</comment>